<comment type="caution">
    <text evidence="1">The sequence shown here is derived from an EMBL/GenBank/DDBJ whole genome shotgun (WGS) entry which is preliminary data.</text>
</comment>
<accession>A0A835UYU7</accession>
<proteinExistence type="predicted"/>
<organism evidence="1 2">
    <name type="scientific">Vanilla planifolia</name>
    <name type="common">Vanilla</name>
    <dbReference type="NCBI Taxonomy" id="51239"/>
    <lineage>
        <taxon>Eukaryota</taxon>
        <taxon>Viridiplantae</taxon>
        <taxon>Streptophyta</taxon>
        <taxon>Embryophyta</taxon>
        <taxon>Tracheophyta</taxon>
        <taxon>Spermatophyta</taxon>
        <taxon>Magnoliopsida</taxon>
        <taxon>Liliopsida</taxon>
        <taxon>Asparagales</taxon>
        <taxon>Orchidaceae</taxon>
        <taxon>Vanilloideae</taxon>
        <taxon>Vanilleae</taxon>
        <taxon>Vanilla</taxon>
    </lineage>
</organism>
<protein>
    <submittedName>
        <fullName evidence="1">Uncharacterized protein</fullName>
    </submittedName>
</protein>
<dbReference type="EMBL" id="JADCNL010000006">
    <property type="protein sequence ID" value="KAG0476801.1"/>
    <property type="molecule type" value="Genomic_DNA"/>
</dbReference>
<gene>
    <name evidence="1" type="ORF">HPP92_013642</name>
</gene>
<reference evidence="1 2" key="1">
    <citation type="journal article" date="2020" name="Nat. Food">
        <title>A phased Vanilla planifolia genome enables genetic improvement of flavour and production.</title>
        <authorList>
            <person name="Hasing T."/>
            <person name="Tang H."/>
            <person name="Brym M."/>
            <person name="Khazi F."/>
            <person name="Huang T."/>
            <person name="Chambers A.H."/>
        </authorList>
    </citation>
    <scope>NUCLEOTIDE SEQUENCE [LARGE SCALE GENOMIC DNA]</scope>
    <source>
        <tissue evidence="1">Leaf</tissue>
    </source>
</reference>
<dbReference type="OrthoDB" id="779568at2759"/>
<dbReference type="Proteomes" id="UP000636800">
    <property type="component" value="Chromosome 6"/>
</dbReference>
<sequence length="150" mass="16143">MEKLAALLEGGLEARIGSTSAGSAGAAFSRTVDVKDNVFEWNDEVSVAPKLDQRALILFYEMLNSHSLKRCVEIHQTHRGSRQLWNSAPTSGGFLSVRKTSSVSDKTLTPAGAVSFVLGGSTYDYGGHAVDLGSVRLHGTALPIRLFHRD</sequence>
<evidence type="ECO:0000313" key="1">
    <source>
        <dbReference type="EMBL" id="KAG0476801.1"/>
    </source>
</evidence>
<dbReference type="AlphaFoldDB" id="A0A835UYU7"/>
<evidence type="ECO:0000313" key="2">
    <source>
        <dbReference type="Proteomes" id="UP000636800"/>
    </source>
</evidence>
<name>A0A835UYU7_VANPL</name>
<keyword evidence="2" id="KW-1185">Reference proteome</keyword>